<dbReference type="InterPro" id="IPR013094">
    <property type="entry name" value="AB_hydrolase_3"/>
</dbReference>
<proteinExistence type="predicted"/>
<dbReference type="PANTHER" id="PTHR48081:SF8">
    <property type="entry name" value="ALPHA_BETA HYDROLASE FOLD-3 DOMAIN-CONTAINING PROTEIN-RELATED"/>
    <property type="match status" value="1"/>
</dbReference>
<dbReference type="InterPro" id="IPR029058">
    <property type="entry name" value="AB_hydrolase_fold"/>
</dbReference>
<evidence type="ECO:0000313" key="3">
    <source>
        <dbReference type="EMBL" id="SUD31463.1"/>
    </source>
</evidence>
<gene>
    <name evidence="3" type="primary">lip2_2</name>
    <name evidence="3" type="ORF">NCTC10392_03394</name>
</gene>
<keyword evidence="1 3" id="KW-0378">Hydrolase</keyword>
<feature type="domain" description="Alpha/beta hydrolase fold-3" evidence="2">
    <location>
        <begin position="78"/>
        <end position="285"/>
    </location>
</feature>
<dbReference type="SUPFAM" id="SSF53474">
    <property type="entry name" value="alpha/beta-Hydrolases"/>
    <property type="match status" value="1"/>
</dbReference>
<sequence length="311" mass="34062">MALDQATEKLLATLTHGNPPPLHQLDTQQARAVMAGVRHLLEPGPELFQVCRHRLSVAPGQNIELRAYRPCAQSKGLMVFYHGGGWVLLDTQDYDSVLRLLAVESGYTVLSVDYRRAPEHPFPAPPDDAWQALLWADQQRFELTGNHDAALIVIGDSAGGNLAAVVAQRALRESRPHLAAQVLIYPVTQGDLSRPAYLQTSGPGLIGPQEMAWFWERYLPDPAQRLDPRAAPLLASSLSGLPPTVLLLAEHDVLHDEGNDYGTALQRAGVNVHTHSFAGQIHGFFSFPGVLPAAGEARRFIVQCIEHLELQ</sequence>
<reference evidence="3 4" key="1">
    <citation type="submission" date="2018-06" db="EMBL/GenBank/DDBJ databases">
        <authorList>
            <consortium name="Pathogen Informatics"/>
            <person name="Doyle S."/>
        </authorList>
    </citation>
    <scope>NUCLEOTIDE SEQUENCE [LARGE SCALE GENOMIC DNA]</scope>
    <source>
        <strain evidence="3 4">NCTC10392</strain>
    </source>
</reference>
<dbReference type="Pfam" id="PF07859">
    <property type="entry name" value="Abhydrolase_3"/>
    <property type="match status" value="1"/>
</dbReference>
<protein>
    <submittedName>
        <fullName evidence="3">Putative esterase</fullName>
        <ecNumber evidence="3">3.1.1.3</ecNumber>
    </submittedName>
</protein>
<dbReference type="EC" id="3.1.1.3" evidence="3"/>
<dbReference type="EMBL" id="UGUS01000002">
    <property type="protein sequence ID" value="SUD31463.1"/>
    <property type="molecule type" value="Genomic_DNA"/>
</dbReference>
<dbReference type="RefSeq" id="WP_115284265.1">
    <property type="nucleotide sequence ID" value="NZ_UGUS01000002.1"/>
</dbReference>
<accession>A0A379IGR2</accession>
<evidence type="ECO:0000259" key="2">
    <source>
        <dbReference type="Pfam" id="PF07859"/>
    </source>
</evidence>
<evidence type="ECO:0000256" key="1">
    <source>
        <dbReference type="ARBA" id="ARBA00022801"/>
    </source>
</evidence>
<dbReference type="InterPro" id="IPR050300">
    <property type="entry name" value="GDXG_lipolytic_enzyme"/>
</dbReference>
<dbReference type="Proteomes" id="UP000255125">
    <property type="component" value="Unassembled WGS sequence"/>
</dbReference>
<dbReference type="Gene3D" id="3.40.50.1820">
    <property type="entry name" value="alpha/beta hydrolase"/>
    <property type="match status" value="1"/>
</dbReference>
<evidence type="ECO:0000313" key="4">
    <source>
        <dbReference type="Proteomes" id="UP000255125"/>
    </source>
</evidence>
<organism evidence="3 4">
    <name type="scientific">Pseudomonas fluorescens</name>
    <dbReference type="NCBI Taxonomy" id="294"/>
    <lineage>
        <taxon>Bacteria</taxon>
        <taxon>Pseudomonadati</taxon>
        <taxon>Pseudomonadota</taxon>
        <taxon>Gammaproteobacteria</taxon>
        <taxon>Pseudomonadales</taxon>
        <taxon>Pseudomonadaceae</taxon>
        <taxon>Pseudomonas</taxon>
    </lineage>
</organism>
<dbReference type="OrthoDB" id="9806180at2"/>
<name>A0A379IGR2_PSEFL</name>
<dbReference type="PANTHER" id="PTHR48081">
    <property type="entry name" value="AB HYDROLASE SUPERFAMILY PROTEIN C4A8.06C"/>
    <property type="match status" value="1"/>
</dbReference>
<dbReference type="GO" id="GO:0004806">
    <property type="term" value="F:triacylglycerol lipase activity"/>
    <property type="evidence" value="ECO:0007669"/>
    <property type="project" value="UniProtKB-EC"/>
</dbReference>
<dbReference type="AlphaFoldDB" id="A0A379IGR2"/>